<feature type="coiled-coil region" evidence="1">
    <location>
        <begin position="68"/>
        <end position="162"/>
    </location>
</feature>
<dbReference type="Proteomes" id="UP000325902">
    <property type="component" value="Unassembled WGS sequence"/>
</dbReference>
<protein>
    <submittedName>
        <fullName evidence="4">Uncharacterized protein</fullName>
    </submittedName>
</protein>
<evidence type="ECO:0000313" key="4">
    <source>
        <dbReference type="EMBL" id="KAB2571493.1"/>
    </source>
</evidence>
<evidence type="ECO:0000313" key="5">
    <source>
        <dbReference type="Proteomes" id="UP000325902"/>
    </source>
</evidence>
<evidence type="ECO:0000256" key="1">
    <source>
        <dbReference type="SAM" id="Coils"/>
    </source>
</evidence>
<dbReference type="AlphaFoldDB" id="A0A5N5D1E9"/>
<feature type="region of interest" description="Disordered" evidence="2">
    <location>
        <begin position="174"/>
        <end position="211"/>
    </location>
</feature>
<evidence type="ECO:0000256" key="3">
    <source>
        <dbReference type="SAM" id="Phobius"/>
    </source>
</evidence>
<dbReference type="OrthoDB" id="311279at2759"/>
<feature type="compositionally biased region" description="Acidic residues" evidence="2">
    <location>
        <begin position="188"/>
        <end position="198"/>
    </location>
</feature>
<dbReference type="EMBL" id="VCHE01000100">
    <property type="protein sequence ID" value="KAB2571493.1"/>
    <property type="molecule type" value="Genomic_DNA"/>
</dbReference>
<dbReference type="Gene3D" id="1.20.5.340">
    <property type="match status" value="1"/>
</dbReference>
<feature type="compositionally biased region" description="Basic and acidic residues" evidence="2">
    <location>
        <begin position="178"/>
        <end position="187"/>
    </location>
</feature>
<keyword evidence="3" id="KW-0812">Transmembrane</keyword>
<feature type="transmembrane region" description="Helical" evidence="3">
    <location>
        <begin position="226"/>
        <end position="245"/>
    </location>
</feature>
<sequence>MRNQAAVQASTIHEHENTMHKLRDTLAGRDAEISAAKATQDRMQKEIRTWTEGYHRQTRSLTAAREKALASEAEKDSLRVQLDNALEKMASDRHAVHDRITTLEGQLDNAEDRAQKAQCQATDIGAELDTTRSTISILEGHLDAANRRAEDAERRLAEMVSTITDMGASDHIQTAASADDRTGKMHDEDDGGADMECDKEERGDLSVRSQNESGAVSSADAWPYDAFSLGWWLVLTVLLLPFLLLEARDP</sequence>
<reference evidence="4 5" key="1">
    <citation type="journal article" date="2019" name="Sci. Rep.">
        <title>A multi-omics analysis of the grapevine pathogen Lasiodiplodia theobromae reveals that temperature affects the expression of virulence- and pathogenicity-related genes.</title>
        <authorList>
            <person name="Felix C."/>
            <person name="Meneses R."/>
            <person name="Goncalves M.F.M."/>
            <person name="Tilleman L."/>
            <person name="Duarte A.S."/>
            <person name="Jorrin-Novo J.V."/>
            <person name="Van de Peer Y."/>
            <person name="Deforce D."/>
            <person name="Van Nieuwerburgh F."/>
            <person name="Esteves A.C."/>
            <person name="Alves A."/>
        </authorList>
    </citation>
    <scope>NUCLEOTIDE SEQUENCE [LARGE SCALE GENOMIC DNA]</scope>
    <source>
        <strain evidence="4 5">LA-SOL3</strain>
    </source>
</reference>
<keyword evidence="3" id="KW-1133">Transmembrane helix</keyword>
<organism evidence="4 5">
    <name type="scientific">Lasiodiplodia theobromae</name>
    <dbReference type="NCBI Taxonomy" id="45133"/>
    <lineage>
        <taxon>Eukaryota</taxon>
        <taxon>Fungi</taxon>
        <taxon>Dikarya</taxon>
        <taxon>Ascomycota</taxon>
        <taxon>Pezizomycotina</taxon>
        <taxon>Dothideomycetes</taxon>
        <taxon>Dothideomycetes incertae sedis</taxon>
        <taxon>Botryosphaeriales</taxon>
        <taxon>Botryosphaeriaceae</taxon>
        <taxon>Lasiodiplodia</taxon>
    </lineage>
</organism>
<keyword evidence="3" id="KW-0472">Membrane</keyword>
<keyword evidence="1" id="KW-0175">Coiled coil</keyword>
<keyword evidence="5" id="KW-1185">Reference proteome</keyword>
<dbReference type="SUPFAM" id="SSF57997">
    <property type="entry name" value="Tropomyosin"/>
    <property type="match status" value="1"/>
</dbReference>
<comment type="caution">
    <text evidence="4">The sequence shown here is derived from an EMBL/GenBank/DDBJ whole genome shotgun (WGS) entry which is preliminary data.</text>
</comment>
<name>A0A5N5D1E9_9PEZI</name>
<gene>
    <name evidence="4" type="ORF">DBV05_g9835</name>
</gene>
<evidence type="ECO:0000256" key="2">
    <source>
        <dbReference type="SAM" id="MobiDB-lite"/>
    </source>
</evidence>
<proteinExistence type="predicted"/>
<accession>A0A5N5D1E9</accession>